<name>A0A0F6VZT3_9BACT</name>
<dbReference type="EMBL" id="CP011125">
    <property type="protein sequence ID" value="AKF03837.1"/>
    <property type="molecule type" value="Genomic_DNA"/>
</dbReference>
<evidence type="ECO:0000313" key="2">
    <source>
        <dbReference type="Proteomes" id="UP000034883"/>
    </source>
</evidence>
<proteinExistence type="predicted"/>
<keyword evidence="2" id="KW-1185">Reference proteome</keyword>
<dbReference type="AlphaFoldDB" id="A0A0F6VZT3"/>
<dbReference type="Proteomes" id="UP000034883">
    <property type="component" value="Chromosome"/>
</dbReference>
<protein>
    <submittedName>
        <fullName evidence="1">Uncharacterized protein</fullName>
    </submittedName>
</protein>
<dbReference type="KEGG" id="samy:DB32_000986"/>
<gene>
    <name evidence="1" type="ORF">DB32_000986</name>
</gene>
<evidence type="ECO:0000313" key="1">
    <source>
        <dbReference type="EMBL" id="AKF03837.1"/>
    </source>
</evidence>
<sequence>MVRRGRLLVDEPTDLPEKSDVTLELVEYQSSSWAAGDAASDELEASRCCAGVLPMRHLARLRRRGR</sequence>
<organism evidence="1 2">
    <name type="scientific">Sandaracinus amylolyticus</name>
    <dbReference type="NCBI Taxonomy" id="927083"/>
    <lineage>
        <taxon>Bacteria</taxon>
        <taxon>Pseudomonadati</taxon>
        <taxon>Myxococcota</taxon>
        <taxon>Polyangia</taxon>
        <taxon>Polyangiales</taxon>
        <taxon>Sandaracinaceae</taxon>
        <taxon>Sandaracinus</taxon>
    </lineage>
</organism>
<reference evidence="1 2" key="1">
    <citation type="submission" date="2015-03" db="EMBL/GenBank/DDBJ databases">
        <title>Genome assembly of Sandaracinus amylolyticus DSM 53668.</title>
        <authorList>
            <person name="Sharma G."/>
            <person name="Subramanian S."/>
        </authorList>
    </citation>
    <scope>NUCLEOTIDE SEQUENCE [LARGE SCALE GENOMIC DNA]</scope>
    <source>
        <strain evidence="1 2">DSM 53668</strain>
    </source>
</reference>
<accession>A0A0F6VZT3</accession>